<proteinExistence type="predicted"/>
<name>A0ABY4H657_9BACI</name>
<protein>
    <submittedName>
        <fullName evidence="1">Uncharacterized protein</fullName>
    </submittedName>
</protein>
<dbReference type="RefSeq" id="WP_244754927.1">
    <property type="nucleotide sequence ID" value="NZ_CP095074.1"/>
</dbReference>
<sequence length="92" mass="10795">MAKNKRRTYQKKTPEQVKEEIKKLTDGMEKRISNHFHSSDQLKEYLDFMGKFYRYSPRNTALIDSQFPGPKLLARLPFGKKKASLSTKEKKG</sequence>
<organism evidence="1 2">
    <name type="scientific">Halobacillus shinanisalinarum</name>
    <dbReference type="NCBI Taxonomy" id="2932258"/>
    <lineage>
        <taxon>Bacteria</taxon>
        <taxon>Bacillati</taxon>
        <taxon>Bacillota</taxon>
        <taxon>Bacilli</taxon>
        <taxon>Bacillales</taxon>
        <taxon>Bacillaceae</taxon>
        <taxon>Halobacillus</taxon>
    </lineage>
</organism>
<dbReference type="EMBL" id="CP095074">
    <property type="protein sequence ID" value="UOQ95072.1"/>
    <property type="molecule type" value="Genomic_DNA"/>
</dbReference>
<dbReference type="Proteomes" id="UP000831880">
    <property type="component" value="Chromosome"/>
</dbReference>
<accession>A0ABY4H657</accession>
<gene>
    <name evidence="1" type="ORF">MUO14_09145</name>
</gene>
<evidence type="ECO:0000313" key="1">
    <source>
        <dbReference type="EMBL" id="UOQ95072.1"/>
    </source>
</evidence>
<evidence type="ECO:0000313" key="2">
    <source>
        <dbReference type="Proteomes" id="UP000831880"/>
    </source>
</evidence>
<keyword evidence="2" id="KW-1185">Reference proteome</keyword>
<reference evidence="1 2" key="1">
    <citation type="submission" date="2022-04" db="EMBL/GenBank/DDBJ databases">
        <title>Halobacillus sp. isolated from saltern.</title>
        <authorList>
            <person name="Won M."/>
            <person name="Lee C.-M."/>
            <person name="Woen H.-Y."/>
            <person name="Kwon S.-W."/>
        </authorList>
    </citation>
    <scope>NUCLEOTIDE SEQUENCE [LARGE SCALE GENOMIC DNA]</scope>
    <source>
        <strain evidence="1 2">SSTM10-2</strain>
    </source>
</reference>